<evidence type="ECO:0008006" key="4">
    <source>
        <dbReference type="Google" id="ProtNLM"/>
    </source>
</evidence>
<sequence length="215" mass="21841">MDAGETMQHADTPGRTRPARALRALGLVALLLAVLPSIRAQAAPAATQFKVTLQPLTLLYYYSAIELDIDAAVLSKLATPAAGTRLPAKALTASASGATLSADAAIAPGKANPMNNVLLTIDNAWAVRALGSRNAQTRVSARFQSGSTATLNGPGGSGASIVLRSLAVTPARFKPTGLGAAQAHNGALRMRMNLSKAKVAGSYAGAVIVITATTT</sequence>
<gene>
    <name evidence="2" type="ORF">B1806_09855</name>
</gene>
<name>A0A4S3KM43_9GAMM</name>
<evidence type="ECO:0000313" key="2">
    <source>
        <dbReference type="EMBL" id="THD09952.1"/>
    </source>
</evidence>
<accession>A0A4S3KM43</accession>
<protein>
    <recommendedName>
        <fullName evidence="4">Fimbrial protein</fullName>
    </recommendedName>
</protein>
<dbReference type="Proteomes" id="UP000307749">
    <property type="component" value="Unassembled WGS sequence"/>
</dbReference>
<keyword evidence="1" id="KW-0732">Signal</keyword>
<evidence type="ECO:0000313" key="3">
    <source>
        <dbReference type="Proteomes" id="UP000307749"/>
    </source>
</evidence>
<dbReference type="AlphaFoldDB" id="A0A4S3KM43"/>
<feature type="signal peptide" evidence="1">
    <location>
        <begin position="1"/>
        <end position="42"/>
    </location>
</feature>
<organism evidence="2 3">
    <name type="scientific">Metallibacterium scheffleri</name>
    <dbReference type="NCBI Taxonomy" id="993689"/>
    <lineage>
        <taxon>Bacteria</taxon>
        <taxon>Pseudomonadati</taxon>
        <taxon>Pseudomonadota</taxon>
        <taxon>Gammaproteobacteria</taxon>
        <taxon>Lysobacterales</taxon>
        <taxon>Rhodanobacteraceae</taxon>
        <taxon>Metallibacterium</taxon>
    </lineage>
</organism>
<dbReference type="EMBL" id="MWQO01000034">
    <property type="protein sequence ID" value="THD09952.1"/>
    <property type="molecule type" value="Genomic_DNA"/>
</dbReference>
<keyword evidence="3" id="KW-1185">Reference proteome</keyword>
<proteinExistence type="predicted"/>
<evidence type="ECO:0000256" key="1">
    <source>
        <dbReference type="SAM" id="SignalP"/>
    </source>
</evidence>
<feature type="chain" id="PRO_5020974111" description="Fimbrial protein" evidence="1">
    <location>
        <begin position="43"/>
        <end position="215"/>
    </location>
</feature>
<reference evidence="2 3" key="1">
    <citation type="submission" date="2017-02" db="EMBL/GenBank/DDBJ databases">
        <title>Whole genome sequencing of Metallibacterium scheffleri DSM 24874 (T).</title>
        <authorList>
            <person name="Kumar S."/>
            <person name="Patil P."/>
            <person name="Patil P.B."/>
        </authorList>
    </citation>
    <scope>NUCLEOTIDE SEQUENCE [LARGE SCALE GENOMIC DNA]</scope>
    <source>
        <strain evidence="2 3">DSM 24874</strain>
    </source>
</reference>
<comment type="caution">
    <text evidence="2">The sequence shown here is derived from an EMBL/GenBank/DDBJ whole genome shotgun (WGS) entry which is preliminary data.</text>
</comment>